<keyword evidence="2" id="KW-0963">Cytoplasm</keyword>
<evidence type="ECO:0000256" key="3">
    <source>
        <dbReference type="ARBA" id="ARBA00022723"/>
    </source>
</evidence>
<dbReference type="Gene3D" id="1.10.3910.10">
    <property type="entry name" value="SP0561-like"/>
    <property type="match status" value="1"/>
</dbReference>
<dbReference type="AlphaFoldDB" id="A0A6B3QZD9"/>
<reference evidence="6 7" key="1">
    <citation type="submission" date="2020-02" db="EMBL/GenBank/DDBJ databases">
        <title>Flavobacteriaceae Psychroflexus bacterium YR1-1, complete genome.</title>
        <authorList>
            <person name="Li Y."/>
            <person name="Wu S."/>
        </authorList>
    </citation>
    <scope>NUCLEOTIDE SEQUENCE [LARGE SCALE GENOMIC DNA]</scope>
    <source>
        <strain evidence="6 7">YR1-1</strain>
    </source>
</reference>
<dbReference type="PANTHER" id="PTHR36438:SF1">
    <property type="entry name" value="IRON-SULFUR CLUSTER REPAIR PROTEIN YTFE"/>
    <property type="match status" value="1"/>
</dbReference>
<keyword evidence="4" id="KW-0408">Iron</keyword>
<dbReference type="GO" id="GO:0005737">
    <property type="term" value="C:cytoplasm"/>
    <property type="evidence" value="ECO:0007669"/>
    <property type="project" value="UniProtKB-SubCell"/>
</dbReference>
<dbReference type="Proteomes" id="UP000478505">
    <property type="component" value="Unassembled WGS sequence"/>
</dbReference>
<accession>A0A6B3QZD9</accession>
<keyword evidence="7" id="KW-1185">Reference proteome</keyword>
<sequence>MTLLKDKTVADLVSENINTAHVFKKHGIDFCCGGGISIGKACEKNQVKLHELLEDLQNIEGKERTYNYKEWDLDFLVQHIEQVHHRYVEDSIPLLIQYTQKVASVNGDSNPELIQVNDLFAEIANELTQHMKKEELILFPFIRKMEKAMKNGETIDRAHFGTVENPIAMMEDEHEAAGDLLKEIARITSNYTLPEHACNTYRAMFHKLQEFETDLHLHIHLENNILFPKALAMEKSIFS</sequence>
<dbReference type="EMBL" id="JAAIKD010000003">
    <property type="protein sequence ID" value="NEV93703.1"/>
    <property type="molecule type" value="Genomic_DNA"/>
</dbReference>
<proteinExistence type="predicted"/>
<evidence type="ECO:0000313" key="7">
    <source>
        <dbReference type="Proteomes" id="UP000478505"/>
    </source>
</evidence>
<dbReference type="PANTHER" id="PTHR36438">
    <property type="entry name" value="IRON-SULFUR CLUSTER REPAIR PROTEIN YTFE"/>
    <property type="match status" value="1"/>
</dbReference>
<keyword evidence="3" id="KW-0479">Metal-binding</keyword>
<gene>
    <name evidence="6" type="primary">ric</name>
    <name evidence="6" type="ORF">G3567_06000</name>
</gene>
<dbReference type="Pfam" id="PF04405">
    <property type="entry name" value="ScdA_N"/>
    <property type="match status" value="1"/>
</dbReference>
<comment type="caution">
    <text evidence="6">The sequence shown here is derived from an EMBL/GenBank/DDBJ whole genome shotgun (WGS) entry which is preliminary data.</text>
</comment>
<comment type="subcellular location">
    <subcellularLocation>
        <location evidence="1">Cytoplasm</location>
    </subcellularLocation>
</comment>
<evidence type="ECO:0000256" key="4">
    <source>
        <dbReference type="ARBA" id="ARBA00023004"/>
    </source>
</evidence>
<dbReference type="RefSeq" id="WP_164004431.1">
    <property type="nucleotide sequence ID" value="NZ_JAAIKD010000003.1"/>
</dbReference>
<evidence type="ECO:0000256" key="1">
    <source>
        <dbReference type="ARBA" id="ARBA00004496"/>
    </source>
</evidence>
<evidence type="ECO:0000313" key="6">
    <source>
        <dbReference type="EMBL" id="NEV93703.1"/>
    </source>
</evidence>
<evidence type="ECO:0000256" key="2">
    <source>
        <dbReference type="ARBA" id="ARBA00022490"/>
    </source>
</evidence>
<organism evidence="6 7">
    <name type="scientific">Psychroflexus aurantiacus</name>
    <dbReference type="NCBI Taxonomy" id="2709310"/>
    <lineage>
        <taxon>Bacteria</taxon>
        <taxon>Pseudomonadati</taxon>
        <taxon>Bacteroidota</taxon>
        <taxon>Flavobacteriia</taxon>
        <taxon>Flavobacteriales</taxon>
        <taxon>Flavobacteriaceae</taxon>
        <taxon>Psychroflexus</taxon>
    </lineage>
</organism>
<dbReference type="InterPro" id="IPR012312">
    <property type="entry name" value="Hemerythrin-like"/>
</dbReference>
<evidence type="ECO:0000259" key="5">
    <source>
        <dbReference type="Pfam" id="PF01814"/>
    </source>
</evidence>
<name>A0A6B3QZD9_9FLAO</name>
<dbReference type="NCBIfam" id="TIGR03652">
    <property type="entry name" value="FeS_repair_RIC"/>
    <property type="match status" value="1"/>
</dbReference>
<dbReference type="Pfam" id="PF01814">
    <property type="entry name" value="Hemerythrin"/>
    <property type="match status" value="1"/>
</dbReference>
<dbReference type="Gene3D" id="1.20.120.520">
    <property type="entry name" value="nmb1532 protein domain like"/>
    <property type="match status" value="1"/>
</dbReference>
<feature type="domain" description="Hemerythrin-like" evidence="5">
    <location>
        <begin position="83"/>
        <end position="230"/>
    </location>
</feature>
<dbReference type="InterPro" id="IPR038062">
    <property type="entry name" value="ScdA-like_N_sf"/>
</dbReference>
<dbReference type="InterPro" id="IPR019903">
    <property type="entry name" value="RIC_family"/>
</dbReference>
<protein>
    <submittedName>
        <fullName evidence="6">Iron-sulfur cluster repair di-iron protein</fullName>
    </submittedName>
</protein>
<dbReference type="GO" id="GO:0046872">
    <property type="term" value="F:metal ion binding"/>
    <property type="evidence" value="ECO:0007669"/>
    <property type="project" value="UniProtKB-KW"/>
</dbReference>